<feature type="region of interest" description="Disordered" evidence="1">
    <location>
        <begin position="1"/>
        <end position="32"/>
    </location>
</feature>
<keyword evidence="3" id="KW-1185">Reference proteome</keyword>
<reference evidence="3" key="1">
    <citation type="journal article" date="2012" name="Nat. Biotechnol.">
        <title>Reference genome sequence of the model plant Setaria.</title>
        <authorList>
            <person name="Bennetzen J.L."/>
            <person name="Schmutz J."/>
            <person name="Wang H."/>
            <person name="Percifield R."/>
            <person name="Hawkins J."/>
            <person name="Pontaroli A.C."/>
            <person name="Estep M."/>
            <person name="Feng L."/>
            <person name="Vaughn J.N."/>
            <person name="Grimwood J."/>
            <person name="Jenkins J."/>
            <person name="Barry K."/>
            <person name="Lindquist E."/>
            <person name="Hellsten U."/>
            <person name="Deshpande S."/>
            <person name="Wang X."/>
            <person name="Wu X."/>
            <person name="Mitros T."/>
            <person name="Triplett J."/>
            <person name="Yang X."/>
            <person name="Ye C.Y."/>
            <person name="Mauro-Herrera M."/>
            <person name="Wang L."/>
            <person name="Li P."/>
            <person name="Sharma M."/>
            <person name="Sharma R."/>
            <person name="Ronald P.C."/>
            <person name="Panaud O."/>
            <person name="Kellogg E.A."/>
            <person name="Brutnell T.P."/>
            <person name="Doust A.N."/>
            <person name="Tuskan G.A."/>
            <person name="Rokhsar D."/>
            <person name="Devos K.M."/>
        </authorList>
    </citation>
    <scope>NUCLEOTIDE SEQUENCE [LARGE SCALE GENOMIC DNA]</scope>
    <source>
        <strain evidence="3">cv. Yugu1</strain>
    </source>
</reference>
<dbReference type="AlphaFoldDB" id="K4AN88"/>
<dbReference type="EnsemblPlants" id="KQK87744">
    <property type="protein sequence ID" value="KQK87744"/>
    <property type="gene ID" value="SETIT_040385mg"/>
</dbReference>
<reference evidence="2" key="2">
    <citation type="submission" date="2018-08" db="UniProtKB">
        <authorList>
            <consortium name="EnsemblPlants"/>
        </authorList>
    </citation>
    <scope>IDENTIFICATION</scope>
    <source>
        <strain evidence="2">Yugu1</strain>
    </source>
</reference>
<dbReference type="Proteomes" id="UP000004995">
    <property type="component" value="Unassembled WGS sequence"/>
</dbReference>
<accession>K4AN88</accession>
<protein>
    <submittedName>
        <fullName evidence="2">Uncharacterized protein</fullName>
    </submittedName>
</protein>
<sequence length="59" mass="5708">MPSTVGIGGSLGGPRDASHWPPRAQGAPRPPLAHGLLAIEGTVAPKGTSTAASARAASP</sequence>
<feature type="compositionally biased region" description="Gly residues" evidence="1">
    <location>
        <begin position="1"/>
        <end position="12"/>
    </location>
</feature>
<dbReference type="HOGENOM" id="CLU_2965352_0_0_1"/>
<evidence type="ECO:0000256" key="1">
    <source>
        <dbReference type="SAM" id="MobiDB-lite"/>
    </source>
</evidence>
<evidence type="ECO:0000313" key="2">
    <source>
        <dbReference type="EnsemblPlants" id="KQK87744"/>
    </source>
</evidence>
<dbReference type="Gramene" id="KQK87744">
    <property type="protein sequence ID" value="KQK87744"/>
    <property type="gene ID" value="SETIT_040385mg"/>
</dbReference>
<organism evidence="2 3">
    <name type="scientific">Setaria italica</name>
    <name type="common">Foxtail millet</name>
    <name type="synonym">Panicum italicum</name>
    <dbReference type="NCBI Taxonomy" id="4555"/>
    <lineage>
        <taxon>Eukaryota</taxon>
        <taxon>Viridiplantae</taxon>
        <taxon>Streptophyta</taxon>
        <taxon>Embryophyta</taxon>
        <taxon>Tracheophyta</taxon>
        <taxon>Spermatophyta</taxon>
        <taxon>Magnoliopsida</taxon>
        <taxon>Liliopsida</taxon>
        <taxon>Poales</taxon>
        <taxon>Poaceae</taxon>
        <taxon>PACMAD clade</taxon>
        <taxon>Panicoideae</taxon>
        <taxon>Panicodae</taxon>
        <taxon>Paniceae</taxon>
        <taxon>Cenchrinae</taxon>
        <taxon>Setaria</taxon>
    </lineage>
</organism>
<dbReference type="InParanoid" id="K4AN88"/>
<proteinExistence type="predicted"/>
<evidence type="ECO:0000313" key="3">
    <source>
        <dbReference type="Proteomes" id="UP000004995"/>
    </source>
</evidence>
<dbReference type="EMBL" id="AGNK02005437">
    <property type="status" value="NOT_ANNOTATED_CDS"/>
    <property type="molecule type" value="Genomic_DNA"/>
</dbReference>
<name>K4AN88_SETIT</name>